<feature type="binding site" evidence="10 13">
    <location>
        <position position="55"/>
    </location>
    <ligand>
        <name>a divalent metal cation</name>
        <dbReference type="ChEBI" id="CHEBI:60240"/>
    </ligand>
</feature>
<dbReference type="InterPro" id="IPR011060">
    <property type="entry name" value="RibuloseP-bd_barrel"/>
</dbReference>
<keyword evidence="13" id="KW-0862">Zinc</keyword>
<dbReference type="PANTHER" id="PTHR11749">
    <property type="entry name" value="RIBULOSE-5-PHOSPHATE-3-EPIMERASE"/>
    <property type="match status" value="1"/>
</dbReference>
<dbReference type="GO" id="GO:0004750">
    <property type="term" value="F:D-ribulose-phosphate 3-epimerase activity"/>
    <property type="evidence" value="ECO:0007669"/>
    <property type="project" value="UniProtKB-UniRule"/>
</dbReference>
<evidence type="ECO:0000256" key="14">
    <source>
        <dbReference type="PIRSR" id="PIRSR001461-3"/>
    </source>
</evidence>
<feature type="binding site" evidence="10 14">
    <location>
        <begin position="219"/>
        <end position="220"/>
    </location>
    <ligand>
        <name>substrate</name>
    </ligand>
</feature>
<feature type="active site" description="Proton donor" evidence="10 12">
    <location>
        <position position="197"/>
    </location>
</feature>
<dbReference type="GO" id="GO:0006098">
    <property type="term" value="P:pentose-phosphate shunt"/>
    <property type="evidence" value="ECO:0007669"/>
    <property type="project" value="UniProtKB-UniRule"/>
</dbReference>
<keyword evidence="13" id="KW-0464">Manganese</keyword>
<dbReference type="HOGENOM" id="CLU_054856_2_0_9"/>
<dbReference type="AlphaFoldDB" id="U2KCZ5"/>
<evidence type="ECO:0000256" key="5">
    <source>
        <dbReference type="ARBA" id="ARBA00001954"/>
    </source>
</evidence>
<proteinExistence type="inferred from homology"/>
<keyword evidence="9 10" id="KW-0413">Isomerase</keyword>
<gene>
    <name evidence="10" type="primary">rpe</name>
    <name evidence="15" type="ORF">RUMCAL_01230</name>
</gene>
<feature type="binding site" evidence="10 13">
    <location>
        <position position="197"/>
    </location>
    <ligand>
        <name>a divalent metal cation</name>
        <dbReference type="ChEBI" id="CHEBI:60240"/>
    </ligand>
</feature>
<comment type="function">
    <text evidence="10">Catalyzes the reversible epimerization of D-ribulose 5-phosphate to D-xylulose 5-phosphate.</text>
</comment>
<comment type="pathway">
    <text evidence="10">Carbohydrate degradation.</text>
</comment>
<dbReference type="FunFam" id="3.20.20.70:FF:000004">
    <property type="entry name" value="Ribulose-phosphate 3-epimerase"/>
    <property type="match status" value="1"/>
</dbReference>
<evidence type="ECO:0000256" key="6">
    <source>
        <dbReference type="ARBA" id="ARBA00009541"/>
    </source>
</evidence>
<dbReference type="PIRSF" id="PIRSF001461">
    <property type="entry name" value="RPE"/>
    <property type="match status" value="1"/>
</dbReference>
<keyword evidence="8 10" id="KW-0479">Metal-binding</keyword>
<keyword evidence="10 11" id="KW-0119">Carbohydrate metabolism</keyword>
<feature type="binding site" evidence="10 14">
    <location>
        <begin position="164"/>
        <end position="167"/>
    </location>
    <ligand>
        <name>substrate</name>
    </ligand>
</feature>
<dbReference type="PROSITE" id="PS01085">
    <property type="entry name" value="RIBUL_P_3_EPIMER_1"/>
    <property type="match status" value="1"/>
</dbReference>
<organism evidence="15 16">
    <name type="scientific">Ruminococcus callidus ATCC 27760</name>
    <dbReference type="NCBI Taxonomy" id="411473"/>
    <lineage>
        <taxon>Bacteria</taxon>
        <taxon>Bacillati</taxon>
        <taxon>Bacillota</taxon>
        <taxon>Clostridia</taxon>
        <taxon>Eubacteriales</taxon>
        <taxon>Oscillospiraceae</taxon>
        <taxon>Ruminococcus</taxon>
    </lineage>
</organism>
<evidence type="ECO:0000256" key="3">
    <source>
        <dbReference type="ARBA" id="ARBA00001941"/>
    </source>
</evidence>
<evidence type="ECO:0000313" key="15">
    <source>
        <dbReference type="EMBL" id="ERJ96406.1"/>
    </source>
</evidence>
<evidence type="ECO:0000256" key="2">
    <source>
        <dbReference type="ARBA" id="ARBA00001936"/>
    </source>
</evidence>
<feature type="binding site" evidence="10 13">
    <location>
        <position position="57"/>
    </location>
    <ligand>
        <name>a divalent metal cation</name>
        <dbReference type="ChEBI" id="CHEBI:60240"/>
    </ligand>
</feature>
<feature type="binding site" evidence="14">
    <location>
        <position position="199"/>
    </location>
    <ligand>
        <name>substrate</name>
    </ligand>
</feature>
<feature type="active site" description="Proton acceptor" evidence="10 12">
    <location>
        <position position="57"/>
    </location>
</feature>
<feature type="binding site" evidence="10 13">
    <location>
        <position position="88"/>
    </location>
    <ligand>
        <name>a divalent metal cation</name>
        <dbReference type="ChEBI" id="CHEBI:60240"/>
    </ligand>
</feature>
<comment type="cofactor">
    <cofactor evidence="3">
        <name>Co(2+)</name>
        <dbReference type="ChEBI" id="CHEBI:48828"/>
    </cofactor>
</comment>
<keyword evidence="16" id="KW-1185">Reference proteome</keyword>
<sequence length="248" mass="27018">MNLRHAAEKQNCKVRERSMTLLKTIQISASILSADMANLTAVTEGLERDGLDMLHFDVMDGQFVPNITFGMPVLAAVDHCTNLFLDVHLMIADPIRYVKQFAEAGADLITFHIESNSDPAATIAAIHEAGVKAGIVLKPNTPWEEAIPYLEQVEVVLVMTVEPGFGGQSFLWDMVEKVKALRQYAQEHGLSYQIEVDGGINAETAPRVIEAGAEILVIGSYLFRQADPKAAMNAIREEAAGLSAQGRA</sequence>
<dbReference type="PATRIC" id="fig|411473.3.peg.1001"/>
<comment type="cofactor">
    <cofactor evidence="5">
        <name>Fe(2+)</name>
        <dbReference type="ChEBI" id="CHEBI:29033"/>
    </cofactor>
</comment>
<reference evidence="15 16" key="1">
    <citation type="submission" date="2013-07" db="EMBL/GenBank/DDBJ databases">
        <authorList>
            <person name="Weinstock G."/>
            <person name="Sodergren E."/>
            <person name="Wylie T."/>
            <person name="Fulton L."/>
            <person name="Fulton R."/>
            <person name="Fronick C."/>
            <person name="O'Laughlin M."/>
            <person name="Godfrey J."/>
            <person name="Miner T."/>
            <person name="Herter B."/>
            <person name="Appelbaum E."/>
            <person name="Cordes M."/>
            <person name="Lek S."/>
            <person name="Wollam A."/>
            <person name="Pepin K.H."/>
            <person name="Palsikar V.B."/>
            <person name="Mitreva M."/>
            <person name="Wilson R.K."/>
        </authorList>
    </citation>
    <scope>NUCLEOTIDE SEQUENCE [LARGE SCALE GENOMIC DNA]</scope>
    <source>
        <strain evidence="15 16">ATCC 27760</strain>
    </source>
</reference>
<evidence type="ECO:0000256" key="12">
    <source>
        <dbReference type="PIRSR" id="PIRSR001461-1"/>
    </source>
</evidence>
<feature type="binding site" evidence="10 14">
    <location>
        <position position="88"/>
    </location>
    <ligand>
        <name>substrate</name>
    </ligand>
</feature>
<dbReference type="EMBL" id="AWVF01000153">
    <property type="protein sequence ID" value="ERJ96406.1"/>
    <property type="molecule type" value="Genomic_DNA"/>
</dbReference>
<feature type="binding site" evidence="10 14">
    <location>
        <position position="30"/>
    </location>
    <ligand>
        <name>substrate</name>
    </ligand>
</feature>
<comment type="catalytic activity">
    <reaction evidence="1 10 11">
        <text>D-ribulose 5-phosphate = D-xylulose 5-phosphate</text>
        <dbReference type="Rhea" id="RHEA:13677"/>
        <dbReference type="ChEBI" id="CHEBI:57737"/>
        <dbReference type="ChEBI" id="CHEBI:58121"/>
        <dbReference type="EC" id="5.1.3.1"/>
    </reaction>
</comment>
<feature type="binding site" evidence="10">
    <location>
        <begin position="197"/>
        <end position="199"/>
    </location>
    <ligand>
        <name>substrate</name>
    </ligand>
</feature>
<dbReference type="HAMAP" id="MF_02227">
    <property type="entry name" value="RPE"/>
    <property type="match status" value="1"/>
</dbReference>
<dbReference type="GO" id="GO:0019323">
    <property type="term" value="P:pentose catabolic process"/>
    <property type="evidence" value="ECO:0007669"/>
    <property type="project" value="UniProtKB-UniRule"/>
</dbReference>
<dbReference type="SUPFAM" id="SSF51366">
    <property type="entry name" value="Ribulose-phoshate binding barrel"/>
    <property type="match status" value="1"/>
</dbReference>
<comment type="similarity">
    <text evidence="6 10 11">Belongs to the ribulose-phosphate 3-epimerase family.</text>
</comment>
<dbReference type="GO" id="GO:0046872">
    <property type="term" value="F:metal ion binding"/>
    <property type="evidence" value="ECO:0007669"/>
    <property type="project" value="UniProtKB-UniRule"/>
</dbReference>
<dbReference type="eggNOG" id="COG0036">
    <property type="taxonomic scope" value="Bacteria"/>
</dbReference>
<dbReference type="GO" id="GO:0005737">
    <property type="term" value="C:cytoplasm"/>
    <property type="evidence" value="ECO:0007669"/>
    <property type="project" value="UniProtKB-ARBA"/>
</dbReference>
<dbReference type="InterPro" id="IPR013785">
    <property type="entry name" value="Aldolase_TIM"/>
</dbReference>
<comment type="cofactor">
    <cofactor evidence="2">
        <name>Mn(2+)</name>
        <dbReference type="ChEBI" id="CHEBI:29035"/>
    </cofactor>
</comment>
<evidence type="ECO:0000256" key="1">
    <source>
        <dbReference type="ARBA" id="ARBA00001782"/>
    </source>
</evidence>
<keyword evidence="13" id="KW-0170">Cobalt</keyword>
<dbReference type="InterPro" id="IPR026019">
    <property type="entry name" value="Ribul_P_3_epim"/>
</dbReference>
<comment type="cofactor">
    <cofactor evidence="4">
        <name>Zn(2+)</name>
        <dbReference type="ChEBI" id="CHEBI:29105"/>
    </cofactor>
</comment>
<dbReference type="NCBIfam" id="TIGR01163">
    <property type="entry name" value="rpe"/>
    <property type="match status" value="1"/>
</dbReference>
<dbReference type="STRING" id="411473.RUMCAL_01230"/>
<evidence type="ECO:0000256" key="7">
    <source>
        <dbReference type="ARBA" id="ARBA00013188"/>
    </source>
</evidence>
<dbReference type="CDD" id="cd00429">
    <property type="entry name" value="RPE"/>
    <property type="match status" value="1"/>
</dbReference>
<evidence type="ECO:0000313" key="16">
    <source>
        <dbReference type="Proteomes" id="UP000016662"/>
    </source>
</evidence>
<evidence type="ECO:0000256" key="10">
    <source>
        <dbReference type="HAMAP-Rule" id="MF_02227"/>
    </source>
</evidence>
<dbReference type="InterPro" id="IPR000056">
    <property type="entry name" value="Ribul_P_3_epim-like"/>
</dbReference>
<evidence type="ECO:0000256" key="9">
    <source>
        <dbReference type="ARBA" id="ARBA00023235"/>
    </source>
</evidence>
<evidence type="ECO:0000256" key="8">
    <source>
        <dbReference type="ARBA" id="ARBA00022723"/>
    </source>
</evidence>
<evidence type="ECO:0000256" key="13">
    <source>
        <dbReference type="PIRSR" id="PIRSR001461-2"/>
    </source>
</evidence>
<protein>
    <recommendedName>
        <fullName evidence="7 10">Ribulose-phosphate 3-epimerase</fullName>
        <ecNumber evidence="7 10">5.1.3.1</ecNumber>
    </recommendedName>
</protein>
<dbReference type="Gene3D" id="3.20.20.70">
    <property type="entry name" value="Aldolase class I"/>
    <property type="match status" value="1"/>
</dbReference>
<comment type="cofactor">
    <cofactor evidence="10 13">
        <name>a divalent metal cation</name>
        <dbReference type="ChEBI" id="CHEBI:60240"/>
    </cofactor>
    <text evidence="10 13">Binds 1 divalent metal cation per subunit.</text>
</comment>
<dbReference type="EC" id="5.1.3.1" evidence="7 10"/>
<comment type="caution">
    <text evidence="15">The sequence shown here is derived from an EMBL/GenBank/DDBJ whole genome shotgun (WGS) entry which is preliminary data.</text>
</comment>
<accession>U2KCZ5</accession>
<evidence type="ECO:0000256" key="4">
    <source>
        <dbReference type="ARBA" id="ARBA00001947"/>
    </source>
</evidence>
<dbReference type="PROSITE" id="PS01086">
    <property type="entry name" value="RIBUL_P_3_EPIMER_2"/>
    <property type="match status" value="1"/>
</dbReference>
<dbReference type="NCBIfam" id="NF004076">
    <property type="entry name" value="PRK05581.1-4"/>
    <property type="match status" value="1"/>
</dbReference>
<dbReference type="Proteomes" id="UP000016662">
    <property type="component" value="Unassembled WGS sequence"/>
</dbReference>
<evidence type="ECO:0000256" key="11">
    <source>
        <dbReference type="PIRNR" id="PIRNR001461"/>
    </source>
</evidence>
<dbReference type="Pfam" id="PF00834">
    <property type="entry name" value="Ribul_P_3_epim"/>
    <property type="match status" value="1"/>
</dbReference>
<name>U2KCZ5_9FIRM</name>